<dbReference type="PANTHER" id="PTHR43611">
    <property type="entry name" value="ALPHA-D-GLUCOSE 1-PHOSPHATE PHOSPHATASE"/>
    <property type="match status" value="1"/>
</dbReference>
<dbReference type="CDD" id="cd02603">
    <property type="entry name" value="HAD_sEH-N_like"/>
    <property type="match status" value="1"/>
</dbReference>
<name>A0A5B8YJ04_9FLAO</name>
<dbReference type="PANTHER" id="PTHR43611:SF3">
    <property type="entry name" value="FLAVIN MONONUCLEOTIDE HYDROLASE 1, CHLOROPLATIC"/>
    <property type="match status" value="1"/>
</dbReference>
<dbReference type="Pfam" id="PF00702">
    <property type="entry name" value="Hydrolase"/>
    <property type="match status" value="1"/>
</dbReference>
<dbReference type="KEGG" id="anp:FK178_00955"/>
<evidence type="ECO:0000313" key="1">
    <source>
        <dbReference type="EMBL" id="QED36376.1"/>
    </source>
</evidence>
<dbReference type="Gene3D" id="3.40.50.1000">
    <property type="entry name" value="HAD superfamily/HAD-like"/>
    <property type="match status" value="1"/>
</dbReference>
<dbReference type="SUPFAM" id="SSF56784">
    <property type="entry name" value="HAD-like"/>
    <property type="match status" value="1"/>
</dbReference>
<proteinExistence type="predicted"/>
<accession>A0A5B8YJ04</accession>
<reference evidence="1 2" key="1">
    <citation type="submission" date="2019-08" db="EMBL/GenBank/DDBJ databases">
        <title>Antarcticibacterium arcticum sp. nov., a bacterium isolated from marine sediment of the Canadian Beaufort Sea.</title>
        <authorList>
            <person name="Lee Y.M."/>
            <person name="Baek K."/>
            <person name="Lee D.-H."/>
            <person name="Shin S.C."/>
            <person name="Jin Y.K."/>
            <person name="Park Y."/>
        </authorList>
    </citation>
    <scope>NUCLEOTIDE SEQUENCE [LARGE SCALE GENOMIC DNA]</scope>
    <source>
        <strain evidence="1 2">PAMC 28998</strain>
    </source>
</reference>
<dbReference type="EMBL" id="CP042476">
    <property type="protein sequence ID" value="QED36376.1"/>
    <property type="molecule type" value="Genomic_DNA"/>
</dbReference>
<keyword evidence="2" id="KW-1185">Reference proteome</keyword>
<protein>
    <submittedName>
        <fullName evidence="1">HAD family phosphatase</fullName>
    </submittedName>
</protein>
<dbReference type="RefSeq" id="WP_146830122.1">
    <property type="nucleotide sequence ID" value="NZ_CP042476.1"/>
</dbReference>
<dbReference type="InterPro" id="IPR006439">
    <property type="entry name" value="HAD-SF_hydro_IA"/>
</dbReference>
<dbReference type="Gene3D" id="1.10.150.240">
    <property type="entry name" value="Putative phosphatase, domain 2"/>
    <property type="match status" value="1"/>
</dbReference>
<gene>
    <name evidence="1" type="ORF">FK178_00955</name>
</gene>
<dbReference type="Proteomes" id="UP000321954">
    <property type="component" value="Chromosome"/>
</dbReference>
<dbReference type="InterPro" id="IPR036412">
    <property type="entry name" value="HAD-like_sf"/>
</dbReference>
<dbReference type="InterPro" id="IPR023198">
    <property type="entry name" value="PGP-like_dom2"/>
</dbReference>
<dbReference type="NCBIfam" id="TIGR01509">
    <property type="entry name" value="HAD-SF-IA-v3"/>
    <property type="match status" value="1"/>
</dbReference>
<dbReference type="SFLD" id="SFLDG01129">
    <property type="entry name" value="C1.5:_HAD__Beta-PGM__Phosphata"/>
    <property type="match status" value="1"/>
</dbReference>
<evidence type="ECO:0000313" key="2">
    <source>
        <dbReference type="Proteomes" id="UP000321954"/>
    </source>
</evidence>
<dbReference type="SFLD" id="SFLDS00003">
    <property type="entry name" value="Haloacid_Dehalogenase"/>
    <property type="match status" value="1"/>
</dbReference>
<dbReference type="PRINTS" id="PR00413">
    <property type="entry name" value="HADHALOGNASE"/>
</dbReference>
<organism evidence="1 2">
    <name type="scientific">Antarcticibacterium arcticum</name>
    <dbReference type="NCBI Taxonomy" id="2585771"/>
    <lineage>
        <taxon>Bacteria</taxon>
        <taxon>Pseudomonadati</taxon>
        <taxon>Bacteroidota</taxon>
        <taxon>Flavobacteriia</taxon>
        <taxon>Flavobacteriales</taxon>
        <taxon>Flavobacteriaceae</taxon>
        <taxon>Antarcticibacterium</taxon>
    </lineage>
</organism>
<dbReference type="OrthoDB" id="9797415at2"/>
<sequence length="201" mass="23420">MIKNIIFDFGDIFVNLDKPATLREMEKHNISGFSGAILQKNLAYEKGLITSEEFLKAYGSEYNLEKDVVVNSWNAILIDFPEHRFEFIKELSASNQYRLFLLSNTNEIHIDWIKKNVPFFEDFKNCFDAFYLSHEINFRKPDAAIYKFVLDAHNLKPEECLFIDDTKENTDAATSLGLQTWHLDPASEDVTDLFTIKKELF</sequence>
<dbReference type="AlphaFoldDB" id="A0A5B8YJ04"/>
<dbReference type="InterPro" id="IPR023214">
    <property type="entry name" value="HAD_sf"/>
</dbReference>